<organism evidence="1 2">
    <name type="scientific">Streptomyces scopuliridis</name>
    <dbReference type="NCBI Taxonomy" id="452529"/>
    <lineage>
        <taxon>Bacteria</taxon>
        <taxon>Bacillati</taxon>
        <taxon>Actinomycetota</taxon>
        <taxon>Actinomycetes</taxon>
        <taxon>Kitasatosporales</taxon>
        <taxon>Streptomycetaceae</taxon>
        <taxon>Streptomyces</taxon>
    </lineage>
</organism>
<evidence type="ECO:0000313" key="1">
    <source>
        <dbReference type="EMBL" id="WSB98782.1"/>
    </source>
</evidence>
<name>A0ACD4ZLW1_9ACTN</name>
<sequence>MRIRVTATAAGAGAAVKSGVGTAVCAAVCAALLLTGCTASSGSGAGDGQDRGKGTTAGKNGDTAPLSGRSGAPRRPVPRGKGSRVPDDFNGDGYRDLVLNDLVKAPGDTYGDDAGIGIVYGTAAPRGLDPAVRQILSPRKHGARIDGALPAAFDAEAACDLDGDGFGDLIVATDPPYDGIGAPPVPLQILFGGPDGLGASGTSGDGGDGGDGNDGKAVVLRIPAKARAGNEWPDHPVCGDFDGDGAMDLAVTASAGQVSYLRGPFSRTGAPRAASAPIPGGGPVLEAPTPKADVNGDGYDDLVHSTRARTPGRAAKGELLLGGPEGPARAGGAYRFKAVRFPTAPRLPSGSGRAVTELLSAADFTGDGRQDLVTRTHQGERTDLIALYASGADRPVITFSTSIFLG</sequence>
<evidence type="ECO:0000313" key="2">
    <source>
        <dbReference type="Proteomes" id="UP001348369"/>
    </source>
</evidence>
<protein>
    <submittedName>
        <fullName evidence="1">VCBS repeat-containing protein</fullName>
    </submittedName>
</protein>
<proteinExistence type="predicted"/>
<accession>A0ACD4ZLW1</accession>
<gene>
    <name evidence="1" type="ORF">OG835_18295</name>
</gene>
<reference evidence="1" key="1">
    <citation type="submission" date="2022-10" db="EMBL/GenBank/DDBJ databases">
        <title>The complete genomes of actinobacterial strains from the NBC collection.</title>
        <authorList>
            <person name="Joergensen T.S."/>
            <person name="Alvarez Arevalo M."/>
            <person name="Sterndorff E.B."/>
            <person name="Faurdal D."/>
            <person name="Vuksanovic O."/>
            <person name="Mourched A.-S."/>
            <person name="Charusanti P."/>
            <person name="Shaw S."/>
            <person name="Blin K."/>
            <person name="Weber T."/>
        </authorList>
    </citation>
    <scope>NUCLEOTIDE SEQUENCE</scope>
    <source>
        <strain evidence="1">NBC 01771</strain>
    </source>
</reference>
<keyword evidence="2" id="KW-1185">Reference proteome</keyword>
<dbReference type="Proteomes" id="UP001348369">
    <property type="component" value="Chromosome"/>
</dbReference>
<dbReference type="EMBL" id="CP109109">
    <property type="protein sequence ID" value="WSB98782.1"/>
    <property type="molecule type" value="Genomic_DNA"/>
</dbReference>